<feature type="domain" description="NAD-dependent epimerase/dehydratase" evidence="2">
    <location>
        <begin position="4"/>
        <end position="228"/>
    </location>
</feature>
<dbReference type="PANTHER" id="PTHR48079">
    <property type="entry name" value="PROTEIN YEEZ"/>
    <property type="match status" value="1"/>
</dbReference>
<comment type="caution">
    <text evidence="3">The sequence shown here is derived from an EMBL/GenBank/DDBJ whole genome shotgun (WGS) entry which is preliminary data.</text>
</comment>
<dbReference type="Gene3D" id="3.40.50.720">
    <property type="entry name" value="NAD(P)-binding Rossmann-like Domain"/>
    <property type="match status" value="1"/>
</dbReference>
<name>A0AAV9V4B6_9PEZI</name>
<dbReference type="EMBL" id="JAVHNQ010000002">
    <property type="protein sequence ID" value="KAK6354697.1"/>
    <property type="molecule type" value="Genomic_DNA"/>
</dbReference>
<sequence>MVRVLLFGATGFVGAPIAAALRRRGHTVYAVVRTEDKAIELSKQELIPILGDATQPDTWTPVLKDVDIVIDGSPSYGGISEGILKSIKSSSRVTSTKKTGPKLGFIYISGIWVHGDYGEFPELVTDRVPVGADGPRKPTDLVAWRPAFEEAVLASRDVLDVIVLRPGMVFGGSGSLFAIWWKPLVEALKANKTSEPVTIVGNPNAVLALVHKDDNAEAVLNAVEKFETVSQINYPVFVLAAGHEKLGDINKTAAKVLGFTGEITHQLPSADDAFSRAMSTSMLLDASRSIQYLDWQPRHFSLTRNAEIYVKAHLSTTDYYSVVKRT</sequence>
<evidence type="ECO:0000313" key="3">
    <source>
        <dbReference type="EMBL" id="KAK6354697.1"/>
    </source>
</evidence>
<dbReference type="SUPFAM" id="SSF51735">
    <property type="entry name" value="NAD(P)-binding Rossmann-fold domains"/>
    <property type="match status" value="1"/>
</dbReference>
<dbReference type="GO" id="GO:0005737">
    <property type="term" value="C:cytoplasm"/>
    <property type="evidence" value="ECO:0007669"/>
    <property type="project" value="TreeGrafter"/>
</dbReference>
<proteinExistence type="predicted"/>
<dbReference type="InterPro" id="IPR036291">
    <property type="entry name" value="NAD(P)-bd_dom_sf"/>
</dbReference>
<dbReference type="Proteomes" id="UP001375240">
    <property type="component" value="Unassembled WGS sequence"/>
</dbReference>
<evidence type="ECO:0000313" key="4">
    <source>
        <dbReference type="Proteomes" id="UP001375240"/>
    </source>
</evidence>
<dbReference type="Pfam" id="PF01370">
    <property type="entry name" value="Epimerase"/>
    <property type="match status" value="1"/>
</dbReference>
<feature type="signal peptide" evidence="1">
    <location>
        <begin position="1"/>
        <end position="20"/>
    </location>
</feature>
<gene>
    <name evidence="3" type="ORF">TWF696_003836</name>
</gene>
<evidence type="ECO:0000259" key="2">
    <source>
        <dbReference type="Pfam" id="PF01370"/>
    </source>
</evidence>
<dbReference type="AlphaFoldDB" id="A0AAV9V4B6"/>
<keyword evidence="1" id="KW-0732">Signal</keyword>
<accession>A0AAV9V4B6</accession>
<feature type="chain" id="PRO_5043508199" description="NAD-dependent epimerase/dehydratase domain-containing protein" evidence="1">
    <location>
        <begin position="21"/>
        <end position="326"/>
    </location>
</feature>
<evidence type="ECO:0000256" key="1">
    <source>
        <dbReference type="SAM" id="SignalP"/>
    </source>
</evidence>
<dbReference type="InterPro" id="IPR051783">
    <property type="entry name" value="NAD(P)-dependent_oxidoreduct"/>
</dbReference>
<organism evidence="3 4">
    <name type="scientific">Orbilia brochopaga</name>
    <dbReference type="NCBI Taxonomy" id="3140254"/>
    <lineage>
        <taxon>Eukaryota</taxon>
        <taxon>Fungi</taxon>
        <taxon>Dikarya</taxon>
        <taxon>Ascomycota</taxon>
        <taxon>Pezizomycotina</taxon>
        <taxon>Orbiliomycetes</taxon>
        <taxon>Orbiliales</taxon>
        <taxon>Orbiliaceae</taxon>
        <taxon>Orbilia</taxon>
    </lineage>
</organism>
<keyword evidence="4" id="KW-1185">Reference proteome</keyword>
<protein>
    <recommendedName>
        <fullName evidence="2">NAD-dependent epimerase/dehydratase domain-containing protein</fullName>
    </recommendedName>
</protein>
<reference evidence="3 4" key="1">
    <citation type="submission" date="2019-10" db="EMBL/GenBank/DDBJ databases">
        <authorList>
            <person name="Palmer J.M."/>
        </authorList>
    </citation>
    <scope>NUCLEOTIDE SEQUENCE [LARGE SCALE GENOMIC DNA]</scope>
    <source>
        <strain evidence="3 4">TWF696</strain>
    </source>
</reference>
<dbReference type="PANTHER" id="PTHR48079:SF3">
    <property type="entry name" value="NAD-DEPENDENT EPIMERASE_DEHYDRATASE DOMAIN-CONTAINING PROTEIN"/>
    <property type="match status" value="1"/>
</dbReference>
<dbReference type="GO" id="GO:0004029">
    <property type="term" value="F:aldehyde dehydrogenase (NAD+) activity"/>
    <property type="evidence" value="ECO:0007669"/>
    <property type="project" value="TreeGrafter"/>
</dbReference>
<dbReference type="InterPro" id="IPR001509">
    <property type="entry name" value="Epimerase_deHydtase"/>
</dbReference>